<reference evidence="1" key="3">
    <citation type="journal article" date="2017" name="Nature">
        <title>Genome sequence of the progenitor of the wheat D genome Aegilops tauschii.</title>
        <authorList>
            <person name="Luo M.C."/>
            <person name="Gu Y.Q."/>
            <person name="Puiu D."/>
            <person name="Wang H."/>
            <person name="Twardziok S.O."/>
            <person name="Deal K.R."/>
            <person name="Huo N."/>
            <person name="Zhu T."/>
            <person name="Wang L."/>
            <person name="Wang Y."/>
            <person name="McGuire P.E."/>
            <person name="Liu S."/>
            <person name="Long H."/>
            <person name="Ramasamy R.K."/>
            <person name="Rodriguez J.C."/>
            <person name="Van S.L."/>
            <person name="Yuan L."/>
            <person name="Wang Z."/>
            <person name="Xia Z."/>
            <person name="Xiao L."/>
            <person name="Anderson O.D."/>
            <person name="Ouyang S."/>
            <person name="Liang Y."/>
            <person name="Zimin A.V."/>
            <person name="Pertea G."/>
            <person name="Qi P."/>
            <person name="Bennetzen J.L."/>
            <person name="Dai X."/>
            <person name="Dawson M.W."/>
            <person name="Muller H.G."/>
            <person name="Kugler K."/>
            <person name="Rivarola-Duarte L."/>
            <person name="Spannagl M."/>
            <person name="Mayer K.F.X."/>
            <person name="Lu F.H."/>
            <person name="Bevan M.W."/>
            <person name="Leroy P."/>
            <person name="Li P."/>
            <person name="You F.M."/>
            <person name="Sun Q."/>
            <person name="Liu Z."/>
            <person name="Lyons E."/>
            <person name="Wicker T."/>
            <person name="Salzberg S.L."/>
            <person name="Devos K.M."/>
            <person name="Dvorak J."/>
        </authorList>
    </citation>
    <scope>NUCLEOTIDE SEQUENCE [LARGE SCALE GENOMIC DNA]</scope>
    <source>
        <strain evidence="1">cv. AL8/78</strain>
    </source>
</reference>
<reference evidence="1" key="4">
    <citation type="submission" date="2019-03" db="UniProtKB">
        <authorList>
            <consortium name="EnsemblPlants"/>
        </authorList>
    </citation>
    <scope>IDENTIFICATION</scope>
</reference>
<protein>
    <submittedName>
        <fullName evidence="1">Uncharacterized protein</fullName>
    </submittedName>
</protein>
<keyword evidence="2" id="KW-1185">Reference proteome</keyword>
<evidence type="ECO:0000313" key="2">
    <source>
        <dbReference type="Proteomes" id="UP000015105"/>
    </source>
</evidence>
<sequence>MFHLFLVIRQDIVLIIRTQILIKDNKRKGHLQDGNLAANITSETNQKAGRNKK</sequence>
<organism evidence="1 2">
    <name type="scientific">Aegilops tauschii subsp. strangulata</name>
    <name type="common">Goatgrass</name>
    <dbReference type="NCBI Taxonomy" id="200361"/>
    <lineage>
        <taxon>Eukaryota</taxon>
        <taxon>Viridiplantae</taxon>
        <taxon>Streptophyta</taxon>
        <taxon>Embryophyta</taxon>
        <taxon>Tracheophyta</taxon>
        <taxon>Spermatophyta</taxon>
        <taxon>Magnoliopsida</taxon>
        <taxon>Liliopsida</taxon>
        <taxon>Poales</taxon>
        <taxon>Poaceae</taxon>
        <taxon>BOP clade</taxon>
        <taxon>Pooideae</taxon>
        <taxon>Triticodae</taxon>
        <taxon>Triticeae</taxon>
        <taxon>Triticinae</taxon>
        <taxon>Aegilops</taxon>
    </lineage>
</organism>
<dbReference type="EnsemblPlants" id="AET6Gv20226500.5">
    <property type="protein sequence ID" value="AET6Gv20226500.5"/>
    <property type="gene ID" value="AET6Gv20226500"/>
</dbReference>
<evidence type="ECO:0000313" key="1">
    <source>
        <dbReference type="EnsemblPlants" id="AET6Gv20226500.5"/>
    </source>
</evidence>
<dbReference type="Gramene" id="AET6Gv20226500.5">
    <property type="protein sequence ID" value="AET6Gv20226500.5"/>
    <property type="gene ID" value="AET6Gv20226500"/>
</dbReference>
<accession>A0A453N5E7</accession>
<dbReference type="Proteomes" id="UP000015105">
    <property type="component" value="Chromosome 6D"/>
</dbReference>
<reference evidence="1" key="5">
    <citation type="journal article" date="2021" name="G3 (Bethesda)">
        <title>Aegilops tauschii genome assembly Aet v5.0 features greater sequence contiguity and improved annotation.</title>
        <authorList>
            <person name="Wang L."/>
            <person name="Zhu T."/>
            <person name="Rodriguez J.C."/>
            <person name="Deal K.R."/>
            <person name="Dubcovsky J."/>
            <person name="McGuire P.E."/>
            <person name="Lux T."/>
            <person name="Spannagl M."/>
            <person name="Mayer K.F.X."/>
            <person name="Baldrich P."/>
            <person name="Meyers B.C."/>
            <person name="Huo N."/>
            <person name="Gu Y.Q."/>
            <person name="Zhou H."/>
            <person name="Devos K.M."/>
            <person name="Bennetzen J.L."/>
            <person name="Unver T."/>
            <person name="Budak H."/>
            <person name="Gulick P.J."/>
            <person name="Galiba G."/>
            <person name="Kalapos B."/>
            <person name="Nelson D.R."/>
            <person name="Li P."/>
            <person name="You F.M."/>
            <person name="Luo M.C."/>
            <person name="Dvorak J."/>
        </authorList>
    </citation>
    <scope>NUCLEOTIDE SEQUENCE [LARGE SCALE GENOMIC DNA]</scope>
    <source>
        <strain evidence="1">cv. AL8/78</strain>
    </source>
</reference>
<dbReference type="AlphaFoldDB" id="A0A453N5E7"/>
<name>A0A453N5E7_AEGTS</name>
<reference evidence="2" key="1">
    <citation type="journal article" date="2014" name="Science">
        <title>Ancient hybridizations among the ancestral genomes of bread wheat.</title>
        <authorList>
            <consortium name="International Wheat Genome Sequencing Consortium,"/>
            <person name="Marcussen T."/>
            <person name="Sandve S.R."/>
            <person name="Heier L."/>
            <person name="Spannagl M."/>
            <person name="Pfeifer M."/>
            <person name="Jakobsen K.S."/>
            <person name="Wulff B.B."/>
            <person name="Steuernagel B."/>
            <person name="Mayer K.F."/>
            <person name="Olsen O.A."/>
        </authorList>
    </citation>
    <scope>NUCLEOTIDE SEQUENCE [LARGE SCALE GENOMIC DNA]</scope>
    <source>
        <strain evidence="2">cv. AL8/78</strain>
    </source>
</reference>
<reference evidence="2" key="2">
    <citation type="journal article" date="2017" name="Nat. Plants">
        <title>The Aegilops tauschii genome reveals multiple impacts of transposons.</title>
        <authorList>
            <person name="Zhao G."/>
            <person name="Zou C."/>
            <person name="Li K."/>
            <person name="Wang K."/>
            <person name="Li T."/>
            <person name="Gao L."/>
            <person name="Zhang X."/>
            <person name="Wang H."/>
            <person name="Yang Z."/>
            <person name="Liu X."/>
            <person name="Jiang W."/>
            <person name="Mao L."/>
            <person name="Kong X."/>
            <person name="Jiao Y."/>
            <person name="Jia J."/>
        </authorList>
    </citation>
    <scope>NUCLEOTIDE SEQUENCE [LARGE SCALE GENOMIC DNA]</scope>
    <source>
        <strain evidence="2">cv. AL8/78</strain>
    </source>
</reference>
<proteinExistence type="predicted"/>